<dbReference type="PaxDb" id="35128-Thaps25453"/>
<reference evidence="4 5" key="1">
    <citation type="journal article" date="2004" name="Science">
        <title>The genome of the diatom Thalassiosira pseudonana: ecology, evolution, and metabolism.</title>
        <authorList>
            <person name="Armbrust E.V."/>
            <person name="Berges J.A."/>
            <person name="Bowler C."/>
            <person name="Green B.R."/>
            <person name="Martinez D."/>
            <person name="Putnam N.H."/>
            <person name="Zhou S."/>
            <person name="Allen A.E."/>
            <person name="Apt K.E."/>
            <person name="Bechner M."/>
            <person name="Brzezinski M.A."/>
            <person name="Chaal B.K."/>
            <person name="Chiovitti A."/>
            <person name="Davis A.K."/>
            <person name="Demarest M.S."/>
            <person name="Detter J.C."/>
            <person name="Glavina T."/>
            <person name="Goodstein D."/>
            <person name="Hadi M.Z."/>
            <person name="Hellsten U."/>
            <person name="Hildebrand M."/>
            <person name="Jenkins B.D."/>
            <person name="Jurka J."/>
            <person name="Kapitonov V.V."/>
            <person name="Kroger N."/>
            <person name="Lau W.W."/>
            <person name="Lane T.W."/>
            <person name="Larimer F.W."/>
            <person name="Lippmeier J.C."/>
            <person name="Lucas S."/>
            <person name="Medina M."/>
            <person name="Montsant A."/>
            <person name="Obornik M."/>
            <person name="Parker M.S."/>
            <person name="Palenik B."/>
            <person name="Pazour G.J."/>
            <person name="Richardson P.M."/>
            <person name="Rynearson T.A."/>
            <person name="Saito M.A."/>
            <person name="Schwartz D.C."/>
            <person name="Thamatrakoln K."/>
            <person name="Valentin K."/>
            <person name="Vardi A."/>
            <person name="Wilkerson F.P."/>
            <person name="Rokhsar D.S."/>
        </authorList>
    </citation>
    <scope>NUCLEOTIDE SEQUENCE [LARGE SCALE GENOMIC DNA]</scope>
    <source>
        <strain evidence="4 5">CCMP1335</strain>
    </source>
</reference>
<dbReference type="Gene3D" id="2.170.270.10">
    <property type="entry name" value="SET domain"/>
    <property type="match status" value="1"/>
</dbReference>
<dbReference type="RefSeq" id="XP_002296894.1">
    <property type="nucleotide sequence ID" value="XM_002296858.1"/>
</dbReference>
<protein>
    <recommendedName>
        <fullName evidence="3">SET domain-containing protein</fullName>
    </recommendedName>
</protein>
<sequence length="425" mass="49354">MNAPRRRHSPPAMNVHMICTIVLSLCAHHFLNGYIGTITSLSSFVVSAEQDTSIYESKIQNAMNHYMEQSEELLYRAVGEGGANAASVQVNANGEITSSSEEELQMKFAERAVEEELTKLNEIKKKVDAMKMMQDRSEDEEVEDEEEYGYDYDDEEYEYGSEDEDDEEDNLIPSAADPNEPAETKKSQYGDDDVQDELAIKNLLDPEEWYKYSYWELHAYFSCAAEFKKSKDVYPPERWIDLRDFYHEFTKEDLEEFPIPEGEPERSYQYTEGSYDPPMETFQSGYKGRGLKASRDIKEGELVFQATNNTVIFTHGHTWRKFLFSIYERYEDRFDSETTCDVLVWSWIQRLVPGGPLVIVMDIDNGSLMNEGREEPGWEKPNIKCGKDGWCDFDYFAIKDIRKGEEILCDYREFAMLNAWNMMGL</sequence>
<feature type="chain" id="PRO_5002874152" description="SET domain-containing protein" evidence="2">
    <location>
        <begin position="34"/>
        <end position="425"/>
    </location>
</feature>
<evidence type="ECO:0000259" key="3">
    <source>
        <dbReference type="PROSITE" id="PS50280"/>
    </source>
</evidence>
<dbReference type="CDD" id="cd08161">
    <property type="entry name" value="SET"/>
    <property type="match status" value="1"/>
</dbReference>
<feature type="compositionally biased region" description="Acidic residues" evidence="1">
    <location>
        <begin position="137"/>
        <end position="170"/>
    </location>
</feature>
<gene>
    <name evidence="4" type="ORF">THAPSDRAFT_25453</name>
</gene>
<dbReference type="KEGG" id="tps:THAPSDRAFT_25453"/>
<keyword evidence="5" id="KW-1185">Reference proteome</keyword>
<feature type="signal peptide" evidence="2">
    <location>
        <begin position="1"/>
        <end position="33"/>
    </location>
</feature>
<evidence type="ECO:0000313" key="5">
    <source>
        <dbReference type="Proteomes" id="UP000001449"/>
    </source>
</evidence>
<evidence type="ECO:0000256" key="2">
    <source>
        <dbReference type="SAM" id="SignalP"/>
    </source>
</evidence>
<dbReference type="InterPro" id="IPR046341">
    <property type="entry name" value="SET_dom_sf"/>
</dbReference>
<dbReference type="Proteomes" id="UP000001449">
    <property type="component" value="Unassembled WGS sequence"/>
</dbReference>
<dbReference type="InParanoid" id="B8LCZ4"/>
<evidence type="ECO:0000313" key="4">
    <source>
        <dbReference type="EMBL" id="EED86622.1"/>
    </source>
</evidence>
<accession>B8LCZ4</accession>
<dbReference type="PROSITE" id="PS50280">
    <property type="entry name" value="SET"/>
    <property type="match status" value="1"/>
</dbReference>
<dbReference type="AlphaFoldDB" id="B8LCZ4"/>
<organism evidence="4 5">
    <name type="scientific">Thalassiosira pseudonana</name>
    <name type="common">Marine diatom</name>
    <name type="synonym">Cyclotella nana</name>
    <dbReference type="NCBI Taxonomy" id="35128"/>
    <lineage>
        <taxon>Eukaryota</taxon>
        <taxon>Sar</taxon>
        <taxon>Stramenopiles</taxon>
        <taxon>Ochrophyta</taxon>
        <taxon>Bacillariophyta</taxon>
        <taxon>Coscinodiscophyceae</taxon>
        <taxon>Thalassiosirophycidae</taxon>
        <taxon>Thalassiosirales</taxon>
        <taxon>Thalassiosiraceae</taxon>
        <taxon>Thalassiosira</taxon>
    </lineage>
</organism>
<evidence type="ECO:0000256" key="1">
    <source>
        <dbReference type="SAM" id="MobiDB-lite"/>
    </source>
</evidence>
<feature type="region of interest" description="Disordered" evidence="1">
    <location>
        <begin position="131"/>
        <end position="191"/>
    </location>
</feature>
<reference evidence="4 5" key="2">
    <citation type="journal article" date="2008" name="Nature">
        <title>The Phaeodactylum genome reveals the evolutionary history of diatom genomes.</title>
        <authorList>
            <person name="Bowler C."/>
            <person name="Allen A.E."/>
            <person name="Badger J.H."/>
            <person name="Grimwood J."/>
            <person name="Jabbari K."/>
            <person name="Kuo A."/>
            <person name="Maheswari U."/>
            <person name="Martens C."/>
            <person name="Maumus F."/>
            <person name="Otillar R.P."/>
            <person name="Rayko E."/>
            <person name="Salamov A."/>
            <person name="Vandepoele K."/>
            <person name="Beszteri B."/>
            <person name="Gruber A."/>
            <person name="Heijde M."/>
            <person name="Katinka M."/>
            <person name="Mock T."/>
            <person name="Valentin K."/>
            <person name="Verret F."/>
            <person name="Berges J.A."/>
            <person name="Brownlee C."/>
            <person name="Cadoret J.P."/>
            <person name="Chiovitti A."/>
            <person name="Choi C.J."/>
            <person name="Coesel S."/>
            <person name="De Martino A."/>
            <person name="Detter J.C."/>
            <person name="Durkin C."/>
            <person name="Falciatore A."/>
            <person name="Fournet J."/>
            <person name="Haruta M."/>
            <person name="Huysman M.J."/>
            <person name="Jenkins B.D."/>
            <person name="Jiroutova K."/>
            <person name="Jorgensen R.E."/>
            <person name="Joubert Y."/>
            <person name="Kaplan A."/>
            <person name="Kroger N."/>
            <person name="Kroth P.G."/>
            <person name="La Roche J."/>
            <person name="Lindquist E."/>
            <person name="Lommer M."/>
            <person name="Martin-Jezequel V."/>
            <person name="Lopez P.J."/>
            <person name="Lucas S."/>
            <person name="Mangogna M."/>
            <person name="McGinnis K."/>
            <person name="Medlin L.K."/>
            <person name="Montsant A."/>
            <person name="Oudot-Le Secq M.P."/>
            <person name="Napoli C."/>
            <person name="Obornik M."/>
            <person name="Parker M.S."/>
            <person name="Petit J.L."/>
            <person name="Porcel B.M."/>
            <person name="Poulsen N."/>
            <person name="Robison M."/>
            <person name="Rychlewski L."/>
            <person name="Rynearson T.A."/>
            <person name="Schmutz J."/>
            <person name="Shapiro H."/>
            <person name="Siaut M."/>
            <person name="Stanley M."/>
            <person name="Sussman M.R."/>
            <person name="Taylor A.R."/>
            <person name="Vardi A."/>
            <person name="von Dassow P."/>
            <person name="Vyverman W."/>
            <person name="Willis A."/>
            <person name="Wyrwicz L.S."/>
            <person name="Rokhsar D.S."/>
            <person name="Weissenbach J."/>
            <person name="Armbrust E.V."/>
            <person name="Green B.R."/>
            <person name="Van de Peer Y."/>
            <person name="Grigoriev I.V."/>
        </authorList>
    </citation>
    <scope>NUCLEOTIDE SEQUENCE [LARGE SCALE GENOMIC DNA]</scope>
    <source>
        <strain evidence="4 5">CCMP1335</strain>
    </source>
</reference>
<proteinExistence type="predicted"/>
<dbReference type="OMA" id="YESMIDH"/>
<dbReference type="EMBL" id="DS999419">
    <property type="protein sequence ID" value="EED86622.1"/>
    <property type="molecule type" value="Genomic_DNA"/>
</dbReference>
<feature type="domain" description="SET" evidence="3">
    <location>
        <begin position="277"/>
        <end position="412"/>
    </location>
</feature>
<keyword evidence="2" id="KW-0732">Signal</keyword>
<dbReference type="GeneID" id="7442627"/>
<dbReference type="SUPFAM" id="SSF82199">
    <property type="entry name" value="SET domain"/>
    <property type="match status" value="1"/>
</dbReference>
<dbReference type="HOGENOM" id="CLU_646409_0_0_1"/>
<dbReference type="InterPro" id="IPR001214">
    <property type="entry name" value="SET_dom"/>
</dbReference>
<name>B8LCZ4_THAPS</name>
<dbReference type="Pfam" id="PF00856">
    <property type="entry name" value="SET"/>
    <property type="match status" value="1"/>
</dbReference>